<feature type="chain" id="PRO_5046501604" description="Ig-like domain-containing protein" evidence="1">
    <location>
        <begin position="19"/>
        <end position="156"/>
    </location>
</feature>
<feature type="signal peptide" evidence="1">
    <location>
        <begin position="1"/>
        <end position="18"/>
    </location>
</feature>
<gene>
    <name evidence="2" type="ORF">IQ217_11245</name>
</gene>
<protein>
    <recommendedName>
        <fullName evidence="4">Ig-like domain-containing protein</fullName>
    </recommendedName>
</protein>
<comment type="caution">
    <text evidence="2">The sequence shown here is derived from an EMBL/GenBank/DDBJ whole genome shotgun (WGS) entry which is preliminary data.</text>
</comment>
<name>A0ABR9VVZ4_9SYNC</name>
<evidence type="ECO:0008006" key="4">
    <source>
        <dbReference type="Google" id="ProtNLM"/>
    </source>
</evidence>
<dbReference type="EMBL" id="JADEVV010000029">
    <property type="protein sequence ID" value="MBE9254406.1"/>
    <property type="molecule type" value="Genomic_DNA"/>
</dbReference>
<reference evidence="2 3" key="1">
    <citation type="submission" date="2020-10" db="EMBL/GenBank/DDBJ databases">
        <authorList>
            <person name="Castelo-Branco R."/>
            <person name="Eusebio N."/>
            <person name="Adriana R."/>
            <person name="Vieira A."/>
            <person name="Brugerolle De Fraissinette N."/>
            <person name="Rezende De Castro R."/>
            <person name="Schneider M.P."/>
            <person name="Vasconcelos V."/>
            <person name="Leao P.N."/>
        </authorList>
    </citation>
    <scope>NUCLEOTIDE SEQUENCE [LARGE SCALE GENOMIC DNA]</scope>
    <source>
        <strain evidence="2 3">LEGE 00031</strain>
    </source>
</reference>
<keyword evidence="1" id="KW-0732">Signal</keyword>
<evidence type="ECO:0000256" key="1">
    <source>
        <dbReference type="SAM" id="SignalP"/>
    </source>
</evidence>
<keyword evidence="3" id="KW-1185">Reference proteome</keyword>
<proteinExistence type="predicted"/>
<dbReference type="Proteomes" id="UP000658720">
    <property type="component" value="Unassembled WGS sequence"/>
</dbReference>
<accession>A0ABR9VVZ4</accession>
<organism evidence="2 3">
    <name type="scientific">Synechocystis salina LEGE 00031</name>
    <dbReference type="NCBI Taxonomy" id="1828736"/>
    <lineage>
        <taxon>Bacteria</taxon>
        <taxon>Bacillati</taxon>
        <taxon>Cyanobacteriota</taxon>
        <taxon>Cyanophyceae</taxon>
        <taxon>Synechococcales</taxon>
        <taxon>Merismopediaceae</taxon>
        <taxon>Synechocystis</taxon>
    </lineage>
</organism>
<evidence type="ECO:0000313" key="3">
    <source>
        <dbReference type="Proteomes" id="UP000658720"/>
    </source>
</evidence>
<evidence type="ECO:0000313" key="2">
    <source>
        <dbReference type="EMBL" id="MBE9254406.1"/>
    </source>
</evidence>
<sequence>MMKSLLRGIALSVSVLMATGGYGLTTSAQVAPGDDIPTVEEALDTPDVDDITDQPDQLVTWVCKNGSKSVAVEVKELKGWQETVNPDQTWECEQNIPPVQPDDATFSCETNATMGLITVFWLEGKGGKAEMTSWMNNLANNQNMVCTHGESNPFWE</sequence>